<organism evidence="2 3">
    <name type="scientific">Aurantiacibacter luteus</name>
    <dbReference type="NCBI Taxonomy" id="1581420"/>
    <lineage>
        <taxon>Bacteria</taxon>
        <taxon>Pseudomonadati</taxon>
        <taxon>Pseudomonadota</taxon>
        <taxon>Alphaproteobacteria</taxon>
        <taxon>Sphingomonadales</taxon>
        <taxon>Erythrobacteraceae</taxon>
        <taxon>Aurantiacibacter</taxon>
    </lineage>
</organism>
<proteinExistence type="predicted"/>
<sequence>MPEFKPRNTPRARSLRNTATPAERLLWQHLARSQQGAKFSRQMPLGPFYADFLCRSLKLVIECDGISHDRTPEADARRDAWMRGEGYTVLRFTNADVLGNTEGVVATIRAEVERLQSHPLPLPEAEVQSGNND</sequence>
<reference evidence="2 3" key="1">
    <citation type="submission" date="2015-04" db="EMBL/GenBank/DDBJ databases">
        <title>The draft genome sequence of Erythrobacter luteus KA37.</title>
        <authorList>
            <person name="Zhuang L."/>
            <person name="Liu Y."/>
            <person name="Shao Z."/>
        </authorList>
    </citation>
    <scope>NUCLEOTIDE SEQUENCE [LARGE SCALE GENOMIC DNA]</scope>
    <source>
        <strain evidence="2 3">KA37</strain>
    </source>
</reference>
<gene>
    <name evidence="2" type="ORF">AAW00_07580</name>
</gene>
<protein>
    <recommendedName>
        <fullName evidence="1">DUF559 domain-containing protein</fullName>
    </recommendedName>
</protein>
<evidence type="ECO:0000313" key="3">
    <source>
        <dbReference type="Proteomes" id="UP000053464"/>
    </source>
</evidence>
<evidence type="ECO:0000259" key="1">
    <source>
        <dbReference type="Pfam" id="PF04480"/>
    </source>
</evidence>
<feature type="domain" description="DUF559" evidence="1">
    <location>
        <begin position="9"/>
        <end position="112"/>
    </location>
</feature>
<dbReference type="OrthoDB" id="9798754at2"/>
<dbReference type="PATRIC" id="fig|1581420.6.peg.1550"/>
<dbReference type="AlphaFoldDB" id="A0A0G9MY11"/>
<dbReference type="EMBL" id="LBHB01000002">
    <property type="protein sequence ID" value="KLE34133.1"/>
    <property type="molecule type" value="Genomic_DNA"/>
</dbReference>
<dbReference type="PANTHER" id="PTHR38590">
    <property type="entry name" value="BLL0828 PROTEIN"/>
    <property type="match status" value="1"/>
</dbReference>
<dbReference type="Gene3D" id="3.40.960.10">
    <property type="entry name" value="VSR Endonuclease"/>
    <property type="match status" value="1"/>
</dbReference>
<dbReference type="CDD" id="cd01038">
    <property type="entry name" value="Endonuclease_DUF559"/>
    <property type="match status" value="1"/>
</dbReference>
<dbReference type="SUPFAM" id="SSF52980">
    <property type="entry name" value="Restriction endonuclease-like"/>
    <property type="match status" value="1"/>
</dbReference>
<dbReference type="Proteomes" id="UP000053464">
    <property type="component" value="Unassembled WGS sequence"/>
</dbReference>
<evidence type="ECO:0000313" key="2">
    <source>
        <dbReference type="EMBL" id="KLE34133.1"/>
    </source>
</evidence>
<accession>A0A0G9MY11</accession>
<dbReference type="InterPro" id="IPR011335">
    <property type="entry name" value="Restrct_endonuc-II-like"/>
</dbReference>
<name>A0A0G9MY11_9SPHN</name>
<dbReference type="InterPro" id="IPR047216">
    <property type="entry name" value="Endonuclease_DUF559_bact"/>
</dbReference>
<dbReference type="InterPro" id="IPR007569">
    <property type="entry name" value="DUF559"/>
</dbReference>
<comment type="caution">
    <text evidence="2">The sequence shown here is derived from an EMBL/GenBank/DDBJ whole genome shotgun (WGS) entry which is preliminary data.</text>
</comment>
<dbReference type="Pfam" id="PF04480">
    <property type="entry name" value="DUF559"/>
    <property type="match status" value="1"/>
</dbReference>
<dbReference type="PANTHER" id="PTHR38590:SF1">
    <property type="entry name" value="BLL0828 PROTEIN"/>
    <property type="match status" value="1"/>
</dbReference>
<keyword evidence="3" id="KW-1185">Reference proteome</keyword>
<dbReference type="RefSeq" id="WP_047003779.1">
    <property type="nucleotide sequence ID" value="NZ_LBHB01000002.1"/>
</dbReference>
<dbReference type="STRING" id="1581420.AAW00_07580"/>